<dbReference type="InterPro" id="IPR004360">
    <property type="entry name" value="Glyas_Fos-R_dOase_dom"/>
</dbReference>
<proteinExistence type="predicted"/>
<dbReference type="Pfam" id="PF00903">
    <property type="entry name" value="Glyoxalase"/>
    <property type="match status" value="1"/>
</dbReference>
<dbReference type="InterPro" id="IPR037523">
    <property type="entry name" value="VOC_core"/>
</dbReference>
<dbReference type="HOGENOM" id="CLU_046006_18_3_9"/>
<dbReference type="PROSITE" id="PS51819">
    <property type="entry name" value="VOC"/>
    <property type="match status" value="1"/>
</dbReference>
<accession>A0A0D6DXH2</accession>
<organism evidence="2 3">
    <name type="scientific">Pseudolactococcus piscium MKFS47</name>
    <dbReference type="NCBI Taxonomy" id="297352"/>
    <lineage>
        <taxon>Bacteria</taxon>
        <taxon>Bacillati</taxon>
        <taxon>Bacillota</taxon>
        <taxon>Bacilli</taxon>
        <taxon>Lactobacillales</taxon>
        <taxon>Streptococcaceae</taxon>
        <taxon>Pseudolactococcus</taxon>
    </lineage>
</organism>
<dbReference type="PANTHER" id="PTHR36503:SF3">
    <property type="entry name" value="BLR0126 PROTEIN"/>
    <property type="match status" value="1"/>
</dbReference>
<dbReference type="InterPro" id="IPR029068">
    <property type="entry name" value="Glyas_Bleomycin-R_OHBP_Dase"/>
</dbReference>
<evidence type="ECO:0000313" key="2">
    <source>
        <dbReference type="EMBL" id="CEN28635.1"/>
    </source>
</evidence>
<dbReference type="STRING" id="1364.LP2241_30453"/>
<sequence>MKLDMIGIITKDMAKAIQFYETLGFAVSSEASDDYVELKHEGIRLSLNSVNMLSSIYGYEPKTVGDKIELAFLCDTVKDVDALYDKMTTSGYVGFKAPWDAFWGQRYAIIKDTDGHLLSLFANIGA</sequence>
<evidence type="ECO:0000313" key="3">
    <source>
        <dbReference type="Proteomes" id="UP000033166"/>
    </source>
</evidence>
<feature type="domain" description="VOC" evidence="1">
    <location>
        <begin position="2"/>
        <end position="123"/>
    </location>
</feature>
<dbReference type="RefSeq" id="WP_047915738.1">
    <property type="nucleotide sequence ID" value="NZ_LN774769.1"/>
</dbReference>
<evidence type="ECO:0000259" key="1">
    <source>
        <dbReference type="PROSITE" id="PS51819"/>
    </source>
</evidence>
<dbReference type="EMBL" id="LN774769">
    <property type="protein sequence ID" value="CEN28635.1"/>
    <property type="molecule type" value="Genomic_DNA"/>
</dbReference>
<dbReference type="PANTHER" id="PTHR36503">
    <property type="entry name" value="BLR2520 PROTEIN"/>
    <property type="match status" value="1"/>
</dbReference>
<name>A0A0D6DXH2_9LACT</name>
<gene>
    <name evidence="2" type="ORF">LACPI_1435</name>
</gene>
<dbReference type="AlphaFoldDB" id="A0A0D6DXH2"/>
<dbReference type="Proteomes" id="UP000033166">
    <property type="component" value="Chromosome I"/>
</dbReference>
<dbReference type="SUPFAM" id="SSF54593">
    <property type="entry name" value="Glyoxalase/Bleomycin resistance protein/Dihydroxybiphenyl dioxygenase"/>
    <property type="match status" value="1"/>
</dbReference>
<dbReference type="KEGG" id="lpk:LACPI_1435"/>
<protein>
    <submittedName>
        <fullName evidence="2">Putative mitomycin C resistance protein</fullName>
    </submittedName>
</protein>
<reference evidence="3" key="1">
    <citation type="submission" date="2015-01" db="EMBL/GenBank/DDBJ databases">
        <authorList>
            <person name="Andreevskaya M."/>
        </authorList>
    </citation>
    <scope>NUCLEOTIDE SEQUENCE [LARGE SCALE GENOMIC DNA]</scope>
    <source>
        <strain evidence="3">MKFS47</strain>
    </source>
</reference>
<dbReference type="Gene3D" id="3.10.180.10">
    <property type="entry name" value="2,3-Dihydroxybiphenyl 1,2-Dioxygenase, domain 1"/>
    <property type="match status" value="1"/>
</dbReference>